<dbReference type="AlphaFoldDB" id="A0A934MEU5"/>
<dbReference type="PRINTS" id="PR00973">
    <property type="entry name" value="RIBOSOMALS17"/>
</dbReference>
<dbReference type="EMBL" id="JAEKJA010000001">
    <property type="protein sequence ID" value="MBJ3774250.1"/>
    <property type="molecule type" value="Genomic_DNA"/>
</dbReference>
<dbReference type="GO" id="GO:0003735">
    <property type="term" value="F:structural constituent of ribosome"/>
    <property type="evidence" value="ECO:0007669"/>
    <property type="project" value="UniProtKB-UniRule"/>
</dbReference>
<dbReference type="InterPro" id="IPR019979">
    <property type="entry name" value="Ribosomal_uS17_CS"/>
</dbReference>
<keyword evidence="3 6" id="KW-0694">RNA-binding</keyword>
<dbReference type="NCBIfam" id="NF004123">
    <property type="entry name" value="PRK05610.1"/>
    <property type="match status" value="1"/>
</dbReference>
<evidence type="ECO:0000313" key="8">
    <source>
        <dbReference type="EMBL" id="MBJ3774250.1"/>
    </source>
</evidence>
<keyword evidence="9" id="KW-1185">Reference proteome</keyword>
<sequence>MPKRTLEGNVIRDKGDKTIVVQVERRFSHPLLKKTVRRSKHYHAHDETNRYHIGDRVRIEECRPISKLKSWRVIGALTPAGELIRADAEAQAAAAAASAAGADNAEIAKVAEAAAEAGGGTA</sequence>
<gene>
    <name evidence="6 8" type="primary">rpsQ</name>
    <name evidence="8" type="ORF">JCR33_01030</name>
</gene>
<evidence type="ECO:0000256" key="5">
    <source>
        <dbReference type="ARBA" id="ARBA00023274"/>
    </source>
</evidence>
<evidence type="ECO:0000313" key="9">
    <source>
        <dbReference type="Proteomes" id="UP000609531"/>
    </source>
</evidence>
<evidence type="ECO:0000256" key="6">
    <source>
        <dbReference type="HAMAP-Rule" id="MF_01345"/>
    </source>
</evidence>
<name>A0A934MEU5_9HYPH</name>
<dbReference type="Gene3D" id="2.40.50.140">
    <property type="entry name" value="Nucleic acid-binding proteins"/>
    <property type="match status" value="1"/>
</dbReference>
<keyword evidence="5 6" id="KW-0687">Ribonucleoprotein</keyword>
<evidence type="ECO:0000256" key="1">
    <source>
        <dbReference type="ARBA" id="ARBA00010254"/>
    </source>
</evidence>
<dbReference type="NCBIfam" id="TIGR03635">
    <property type="entry name" value="uS17_bact"/>
    <property type="match status" value="1"/>
</dbReference>
<evidence type="ECO:0000256" key="2">
    <source>
        <dbReference type="ARBA" id="ARBA00022730"/>
    </source>
</evidence>
<protein>
    <recommendedName>
        <fullName evidence="6">Small ribosomal subunit protein uS17</fullName>
    </recommendedName>
</protein>
<organism evidence="8 9">
    <name type="scientific">Acuticoccus mangrovi</name>
    <dbReference type="NCBI Taxonomy" id="2796142"/>
    <lineage>
        <taxon>Bacteria</taxon>
        <taxon>Pseudomonadati</taxon>
        <taxon>Pseudomonadota</taxon>
        <taxon>Alphaproteobacteria</taxon>
        <taxon>Hyphomicrobiales</taxon>
        <taxon>Amorphaceae</taxon>
        <taxon>Acuticoccus</taxon>
    </lineage>
</organism>
<dbReference type="PANTHER" id="PTHR10744">
    <property type="entry name" value="40S RIBOSOMAL PROTEIN S11 FAMILY MEMBER"/>
    <property type="match status" value="1"/>
</dbReference>
<dbReference type="GO" id="GO:0019843">
    <property type="term" value="F:rRNA binding"/>
    <property type="evidence" value="ECO:0007669"/>
    <property type="project" value="UniProtKB-UniRule"/>
</dbReference>
<keyword evidence="2 6" id="KW-0699">rRNA-binding</keyword>
<comment type="caution">
    <text evidence="8">The sequence shown here is derived from an EMBL/GenBank/DDBJ whole genome shotgun (WGS) entry which is preliminary data.</text>
</comment>
<comment type="function">
    <text evidence="6">One of the primary rRNA binding proteins, it binds specifically to the 5'-end of 16S ribosomal RNA.</text>
</comment>
<dbReference type="InterPro" id="IPR000266">
    <property type="entry name" value="Ribosomal_uS17"/>
</dbReference>
<dbReference type="SUPFAM" id="SSF50249">
    <property type="entry name" value="Nucleic acid-binding proteins"/>
    <property type="match status" value="1"/>
</dbReference>
<dbReference type="GO" id="GO:0006412">
    <property type="term" value="P:translation"/>
    <property type="evidence" value="ECO:0007669"/>
    <property type="project" value="UniProtKB-UniRule"/>
</dbReference>
<evidence type="ECO:0000256" key="7">
    <source>
        <dbReference type="RuleBase" id="RU003872"/>
    </source>
</evidence>
<dbReference type="CDD" id="cd00364">
    <property type="entry name" value="Ribosomal_uS17"/>
    <property type="match status" value="1"/>
</dbReference>
<proteinExistence type="inferred from homology"/>
<dbReference type="Pfam" id="PF00366">
    <property type="entry name" value="Ribosomal_S17"/>
    <property type="match status" value="1"/>
</dbReference>
<evidence type="ECO:0000256" key="3">
    <source>
        <dbReference type="ARBA" id="ARBA00022884"/>
    </source>
</evidence>
<keyword evidence="4 6" id="KW-0689">Ribosomal protein</keyword>
<dbReference type="HAMAP" id="MF_01345_B">
    <property type="entry name" value="Ribosomal_uS17_B"/>
    <property type="match status" value="1"/>
</dbReference>
<dbReference type="PANTHER" id="PTHR10744:SF1">
    <property type="entry name" value="SMALL RIBOSOMAL SUBUNIT PROTEIN US17M"/>
    <property type="match status" value="1"/>
</dbReference>
<dbReference type="PROSITE" id="PS00056">
    <property type="entry name" value="RIBOSOMAL_S17"/>
    <property type="match status" value="1"/>
</dbReference>
<dbReference type="GO" id="GO:0022627">
    <property type="term" value="C:cytosolic small ribosomal subunit"/>
    <property type="evidence" value="ECO:0007669"/>
    <property type="project" value="UniProtKB-UniRule"/>
</dbReference>
<dbReference type="Proteomes" id="UP000609531">
    <property type="component" value="Unassembled WGS sequence"/>
</dbReference>
<dbReference type="InterPro" id="IPR019984">
    <property type="entry name" value="Ribosomal_uS17_bact/chlr"/>
</dbReference>
<comment type="similarity">
    <text evidence="1 6 7">Belongs to the universal ribosomal protein uS17 family.</text>
</comment>
<dbReference type="InterPro" id="IPR012340">
    <property type="entry name" value="NA-bd_OB-fold"/>
</dbReference>
<evidence type="ECO:0000256" key="4">
    <source>
        <dbReference type="ARBA" id="ARBA00022980"/>
    </source>
</evidence>
<accession>A0A934MEU5</accession>
<reference evidence="8" key="1">
    <citation type="submission" date="2020-12" db="EMBL/GenBank/DDBJ databases">
        <title>Bacterial taxonomy.</title>
        <authorList>
            <person name="Pan X."/>
        </authorList>
    </citation>
    <scope>NUCLEOTIDE SEQUENCE</scope>
    <source>
        <strain evidence="8">B2012</strain>
    </source>
</reference>
<comment type="subunit">
    <text evidence="6">Part of the 30S ribosomal subunit.</text>
</comment>